<comment type="caution">
    <text evidence="2">The sequence shown here is derived from an EMBL/GenBank/DDBJ whole genome shotgun (WGS) entry which is preliminary data.</text>
</comment>
<feature type="compositionally biased region" description="Acidic residues" evidence="1">
    <location>
        <begin position="130"/>
        <end position="146"/>
    </location>
</feature>
<accession>A0AAV0U0F4</accession>
<gene>
    <name evidence="2" type="ORF">HBR001_LOCUS4540</name>
</gene>
<name>A0AAV0U0F4_HYABA</name>
<reference evidence="2" key="1">
    <citation type="submission" date="2022-12" db="EMBL/GenBank/DDBJ databases">
        <authorList>
            <person name="Webb A."/>
        </authorList>
    </citation>
    <scope>NUCLEOTIDE SEQUENCE</scope>
    <source>
        <strain evidence="2">Hp1</strain>
    </source>
</reference>
<evidence type="ECO:0000313" key="3">
    <source>
        <dbReference type="Proteomes" id="UP001162031"/>
    </source>
</evidence>
<protein>
    <submittedName>
        <fullName evidence="2">Uncharacterized protein</fullName>
    </submittedName>
</protein>
<proteinExistence type="predicted"/>
<evidence type="ECO:0000256" key="1">
    <source>
        <dbReference type="SAM" id="MobiDB-lite"/>
    </source>
</evidence>
<sequence>MQPPAAASFFPTATELSSGVQWFKDHPVLAAAAATAVSVITYLNALDVAAAADDDSAPPPTASTTAVAFCARQKRHAPVRRSGATGSSGGGGKLSAAVSWCDEHGGSLTQVFEDDAPSALVRREARVGDSDSDVQDDDDDDNDAAQDEGQGPGAPPSGLRKSVTAQLLAAVGDAGALASESDADAVQTESPQWGWYVPITPPQDQFHVGLAEDNAPARALVVVEQSTSGDVCTMRRNVSGHMS</sequence>
<feature type="region of interest" description="Disordered" evidence="1">
    <location>
        <begin position="123"/>
        <end position="160"/>
    </location>
</feature>
<evidence type="ECO:0000313" key="2">
    <source>
        <dbReference type="EMBL" id="CAI5729350.1"/>
    </source>
</evidence>
<organism evidence="2 3">
    <name type="scientific">Hyaloperonospora brassicae</name>
    <name type="common">Brassica downy mildew</name>
    <name type="synonym">Peronospora brassicae</name>
    <dbReference type="NCBI Taxonomy" id="162125"/>
    <lineage>
        <taxon>Eukaryota</taxon>
        <taxon>Sar</taxon>
        <taxon>Stramenopiles</taxon>
        <taxon>Oomycota</taxon>
        <taxon>Peronosporomycetes</taxon>
        <taxon>Peronosporales</taxon>
        <taxon>Peronosporaceae</taxon>
        <taxon>Hyaloperonospora</taxon>
    </lineage>
</organism>
<dbReference type="Proteomes" id="UP001162031">
    <property type="component" value="Unassembled WGS sequence"/>
</dbReference>
<dbReference type="EMBL" id="CANTFL010000987">
    <property type="protein sequence ID" value="CAI5729350.1"/>
    <property type="molecule type" value="Genomic_DNA"/>
</dbReference>
<dbReference type="AlphaFoldDB" id="A0AAV0U0F4"/>
<keyword evidence="3" id="KW-1185">Reference proteome</keyword>